<organism evidence="2 3">
    <name type="scientific">Microbulbifer taiwanensis</name>
    <dbReference type="NCBI Taxonomy" id="986746"/>
    <lineage>
        <taxon>Bacteria</taxon>
        <taxon>Pseudomonadati</taxon>
        <taxon>Pseudomonadota</taxon>
        <taxon>Gammaproteobacteria</taxon>
        <taxon>Cellvibrionales</taxon>
        <taxon>Microbulbiferaceae</taxon>
        <taxon>Microbulbifer</taxon>
    </lineage>
</organism>
<dbReference type="InterPro" id="IPR041581">
    <property type="entry name" value="Glyoxalase_6"/>
</dbReference>
<accession>A0ABW1YNG5</accession>
<gene>
    <name evidence="2" type="ORF">ACFQBM_09010</name>
</gene>
<sequence length="134" mass="14893">MQFLINIDVDDLERAIAFYRDAFGLHIGRRFGTGGVEMLGGNAPLYLLVKETGSRVAEPLAQTRRYERHWTPVHLDMVVEDVEAAVARALAAGAKLESEIRVNKWGAIAGLSDLFGHGFCLLEFRGRGYDEICL</sequence>
<dbReference type="PROSITE" id="PS51819">
    <property type="entry name" value="VOC"/>
    <property type="match status" value="1"/>
</dbReference>
<keyword evidence="3" id="KW-1185">Reference proteome</keyword>
<evidence type="ECO:0000313" key="2">
    <source>
        <dbReference type="EMBL" id="MFC6633418.1"/>
    </source>
</evidence>
<evidence type="ECO:0000313" key="3">
    <source>
        <dbReference type="Proteomes" id="UP001596425"/>
    </source>
</evidence>
<dbReference type="SUPFAM" id="SSF54593">
    <property type="entry name" value="Glyoxalase/Bleomycin resistance protein/Dihydroxybiphenyl dioxygenase"/>
    <property type="match status" value="1"/>
</dbReference>
<reference evidence="3" key="1">
    <citation type="journal article" date="2019" name="Int. J. Syst. Evol. Microbiol.">
        <title>The Global Catalogue of Microorganisms (GCM) 10K type strain sequencing project: providing services to taxonomists for standard genome sequencing and annotation.</title>
        <authorList>
            <consortium name="The Broad Institute Genomics Platform"/>
            <consortium name="The Broad Institute Genome Sequencing Center for Infectious Disease"/>
            <person name="Wu L."/>
            <person name="Ma J."/>
        </authorList>
    </citation>
    <scope>NUCLEOTIDE SEQUENCE [LARGE SCALE GENOMIC DNA]</scope>
    <source>
        <strain evidence="3">CGMCC 1.13718</strain>
    </source>
</reference>
<dbReference type="EMBL" id="JBHSVR010000001">
    <property type="protein sequence ID" value="MFC6633418.1"/>
    <property type="molecule type" value="Genomic_DNA"/>
</dbReference>
<comment type="caution">
    <text evidence="2">The sequence shown here is derived from an EMBL/GenBank/DDBJ whole genome shotgun (WGS) entry which is preliminary data.</text>
</comment>
<dbReference type="Gene3D" id="3.10.180.10">
    <property type="entry name" value="2,3-Dihydroxybiphenyl 1,2-Dioxygenase, domain 1"/>
    <property type="match status" value="1"/>
</dbReference>
<proteinExistence type="predicted"/>
<dbReference type="RefSeq" id="WP_193189107.1">
    <property type="nucleotide sequence ID" value="NZ_JACZFR010000001.1"/>
</dbReference>
<dbReference type="Proteomes" id="UP001596425">
    <property type="component" value="Unassembled WGS sequence"/>
</dbReference>
<evidence type="ECO:0000259" key="1">
    <source>
        <dbReference type="PROSITE" id="PS51819"/>
    </source>
</evidence>
<name>A0ABW1YNG5_9GAMM</name>
<dbReference type="InterPro" id="IPR037523">
    <property type="entry name" value="VOC_core"/>
</dbReference>
<feature type="domain" description="VOC" evidence="1">
    <location>
        <begin position="1"/>
        <end position="124"/>
    </location>
</feature>
<dbReference type="InterPro" id="IPR029068">
    <property type="entry name" value="Glyas_Bleomycin-R_OHBP_Dase"/>
</dbReference>
<dbReference type="Pfam" id="PF18029">
    <property type="entry name" value="Glyoxalase_6"/>
    <property type="match status" value="1"/>
</dbReference>
<protein>
    <submittedName>
        <fullName evidence="2">VOC family protein</fullName>
    </submittedName>
</protein>